<organism evidence="1 2">
    <name type="scientific">Monosporascus ibericus</name>
    <dbReference type="NCBI Taxonomy" id="155417"/>
    <lineage>
        <taxon>Eukaryota</taxon>
        <taxon>Fungi</taxon>
        <taxon>Dikarya</taxon>
        <taxon>Ascomycota</taxon>
        <taxon>Pezizomycotina</taxon>
        <taxon>Sordariomycetes</taxon>
        <taxon>Xylariomycetidae</taxon>
        <taxon>Xylariales</taxon>
        <taxon>Xylariales incertae sedis</taxon>
        <taxon>Monosporascus</taxon>
    </lineage>
</organism>
<dbReference type="AlphaFoldDB" id="A0A4Q4SU80"/>
<keyword evidence="2" id="KW-1185">Reference proteome</keyword>
<proteinExistence type="predicted"/>
<dbReference type="EMBL" id="QJNU01000987">
    <property type="protein sequence ID" value="RYO81522.1"/>
    <property type="molecule type" value="Genomic_DNA"/>
</dbReference>
<comment type="caution">
    <text evidence="1">The sequence shown here is derived from an EMBL/GenBank/DDBJ whole genome shotgun (WGS) entry which is preliminary data.</text>
</comment>
<evidence type="ECO:0000313" key="2">
    <source>
        <dbReference type="Proteomes" id="UP000293360"/>
    </source>
</evidence>
<evidence type="ECO:0000313" key="1">
    <source>
        <dbReference type="EMBL" id="RYO81522.1"/>
    </source>
</evidence>
<sequence>MTLIRLDSARSEYRIGRQHHSGAPGDSEDGAALSDFVSSATATRAGALKSRRSHAIIRHLASLSLWSAFLRLAPRSSSLGICYTTWVISVAPIP</sequence>
<dbReference type="Proteomes" id="UP000293360">
    <property type="component" value="Unassembled WGS sequence"/>
</dbReference>
<protein>
    <submittedName>
        <fullName evidence="1">Uncharacterized protein</fullName>
    </submittedName>
</protein>
<accession>A0A4Q4SU80</accession>
<name>A0A4Q4SU80_9PEZI</name>
<gene>
    <name evidence="1" type="ORF">DL764_009755</name>
</gene>
<reference evidence="1 2" key="1">
    <citation type="submission" date="2018-06" db="EMBL/GenBank/DDBJ databases">
        <title>Complete Genomes of Monosporascus.</title>
        <authorList>
            <person name="Robinson A.J."/>
            <person name="Natvig D.O."/>
        </authorList>
    </citation>
    <scope>NUCLEOTIDE SEQUENCE [LARGE SCALE GENOMIC DNA]</scope>
    <source>
        <strain evidence="1 2">CBS 110550</strain>
    </source>
</reference>